<dbReference type="InterPro" id="IPR007453">
    <property type="entry name" value="DsrC/TusE"/>
</dbReference>
<proteinExistence type="inferred from homology"/>
<keyword evidence="5" id="KW-1185">Reference proteome</keyword>
<gene>
    <name evidence="4" type="ORF">HP555_13645</name>
</gene>
<dbReference type="Gene3D" id="3.30.1420.10">
    <property type="match status" value="2"/>
</dbReference>
<evidence type="ECO:0000313" key="5">
    <source>
        <dbReference type="Proteomes" id="UP000596092"/>
    </source>
</evidence>
<keyword evidence="3" id="KW-0963">Cytoplasm</keyword>
<dbReference type="PANTHER" id="PTHR37010:SF1">
    <property type="entry name" value="SULFURTRANSFERASE TUSE"/>
    <property type="match status" value="1"/>
</dbReference>
<name>A0A7T6ART1_9BACT</name>
<protein>
    <submittedName>
        <fullName evidence="4">TusE/DsrC/DsvC family sulfur relay protein</fullName>
    </submittedName>
</protein>
<dbReference type="Proteomes" id="UP000596092">
    <property type="component" value="Chromosome"/>
</dbReference>
<comment type="subcellular location">
    <subcellularLocation>
        <location evidence="1">Cytoplasm</location>
    </subcellularLocation>
</comment>
<dbReference type="AlphaFoldDB" id="A0A7T6ART1"/>
<dbReference type="GO" id="GO:0097163">
    <property type="term" value="F:sulfur carrier activity"/>
    <property type="evidence" value="ECO:0007669"/>
    <property type="project" value="TreeGrafter"/>
</dbReference>
<dbReference type="SUPFAM" id="SSF69721">
    <property type="entry name" value="DsrC, the gamma subunit of dissimilatory sulfite reductase"/>
    <property type="match status" value="2"/>
</dbReference>
<comment type="similarity">
    <text evidence="2">Belongs to the DsrC/TusE family.</text>
</comment>
<dbReference type="Pfam" id="PF04358">
    <property type="entry name" value="DsrC"/>
    <property type="match status" value="2"/>
</dbReference>
<evidence type="ECO:0000313" key="4">
    <source>
        <dbReference type="EMBL" id="QQG66832.1"/>
    </source>
</evidence>
<dbReference type="EMBL" id="CP054140">
    <property type="protein sequence ID" value="QQG66832.1"/>
    <property type="molecule type" value="Genomic_DNA"/>
</dbReference>
<dbReference type="InterPro" id="IPR043163">
    <property type="entry name" value="DsrC-like_N"/>
</dbReference>
<dbReference type="PANTHER" id="PTHR37010">
    <property type="entry name" value="SULFURTRANSFERASE TUSE"/>
    <property type="match status" value="1"/>
</dbReference>
<dbReference type="RefSeq" id="WP_199263118.1">
    <property type="nucleotide sequence ID" value="NZ_CP054140.1"/>
</dbReference>
<accession>A0A7T6ART1</accession>
<evidence type="ECO:0000256" key="3">
    <source>
        <dbReference type="ARBA" id="ARBA00022490"/>
    </source>
</evidence>
<dbReference type="GO" id="GO:0002143">
    <property type="term" value="P:tRNA wobble position uridine thiolation"/>
    <property type="evidence" value="ECO:0007669"/>
    <property type="project" value="TreeGrafter"/>
</dbReference>
<dbReference type="InterPro" id="IPR025526">
    <property type="entry name" value="DsrC-like_dom_sf"/>
</dbReference>
<dbReference type="GO" id="GO:0005737">
    <property type="term" value="C:cytoplasm"/>
    <property type="evidence" value="ECO:0007669"/>
    <property type="project" value="UniProtKB-SubCell"/>
</dbReference>
<dbReference type="Gene3D" id="1.10.10.370">
    <property type="entry name" value="DsrC-like protein, C-terminal domain"/>
    <property type="match status" value="2"/>
</dbReference>
<dbReference type="InterPro" id="IPR042072">
    <property type="entry name" value="DsrC-like_C"/>
</dbReference>
<sequence>MKPFHYKDVTYELDEQGCLLDPKQWTRDFAEGMARECDIPVLSGEHWDVIDYIRQTHEQTGVCPTIFAACKANGLRPQEMQKLFPAGYHRGLCRIAGVHYRLSTVPYSVHLRESVADLRALSGDKVYTTDVRGFLVDPDTWDENFAVHRAMEMRIPEGKLTDEHWRILYYLRDVFQVEHRIPTIYETCESCDIDLDRFEQLFPDGYHRGALKVAGLRFIK</sequence>
<dbReference type="KEGG" id="dog:HP555_13645"/>
<organism evidence="4 5">
    <name type="scientific">Desulfobulbus oligotrophicus</name>
    <dbReference type="NCBI Taxonomy" id="1909699"/>
    <lineage>
        <taxon>Bacteria</taxon>
        <taxon>Pseudomonadati</taxon>
        <taxon>Thermodesulfobacteriota</taxon>
        <taxon>Desulfobulbia</taxon>
        <taxon>Desulfobulbales</taxon>
        <taxon>Desulfobulbaceae</taxon>
        <taxon>Desulfobulbus</taxon>
    </lineage>
</organism>
<reference evidence="4 5" key="1">
    <citation type="submission" date="2020-05" db="EMBL/GenBank/DDBJ databases">
        <title>Complete genome of Desulfobulbus oligotrophicus.</title>
        <authorList>
            <person name="Podar M."/>
        </authorList>
    </citation>
    <scope>NUCLEOTIDE SEQUENCE [LARGE SCALE GENOMIC DNA]</scope>
    <source>
        <strain evidence="4 5">Prop6</strain>
    </source>
</reference>
<evidence type="ECO:0000256" key="2">
    <source>
        <dbReference type="ARBA" id="ARBA00005718"/>
    </source>
</evidence>
<evidence type="ECO:0000256" key="1">
    <source>
        <dbReference type="ARBA" id="ARBA00004496"/>
    </source>
</evidence>